<accession>A0A832Z9B2</accession>
<name>A0A832Z9B2_9EURY</name>
<sequence>MRFFSLKTRIVLGEGSLSHIKSVARKHSRVLIFSSKSIRGFLNEAMDYVEDANAEVEAITG</sequence>
<protein>
    <submittedName>
        <fullName evidence="1">NAD-dependent alcohol dehydrogenase</fullName>
    </submittedName>
</protein>
<proteinExistence type="predicted"/>
<gene>
    <name evidence="1" type="ORF">EYH13_01630</name>
</gene>
<dbReference type="Gene3D" id="3.40.50.1970">
    <property type="match status" value="1"/>
</dbReference>
<organism evidence="1 2">
    <name type="scientific">Thermococcus paralvinellae</name>
    <dbReference type="NCBI Taxonomy" id="582419"/>
    <lineage>
        <taxon>Archaea</taxon>
        <taxon>Methanobacteriati</taxon>
        <taxon>Methanobacteriota</taxon>
        <taxon>Thermococci</taxon>
        <taxon>Thermococcales</taxon>
        <taxon>Thermococcaceae</taxon>
        <taxon>Thermococcus</taxon>
    </lineage>
</organism>
<feature type="non-terminal residue" evidence="1">
    <location>
        <position position="61"/>
    </location>
</feature>
<evidence type="ECO:0000313" key="2">
    <source>
        <dbReference type="Proteomes" id="UP000649326"/>
    </source>
</evidence>
<dbReference type="Proteomes" id="UP000649326">
    <property type="component" value="Unassembled WGS sequence"/>
</dbReference>
<evidence type="ECO:0000313" key="1">
    <source>
        <dbReference type="EMBL" id="HIP74856.1"/>
    </source>
</evidence>
<comment type="caution">
    <text evidence="1">The sequence shown here is derived from an EMBL/GenBank/DDBJ whole genome shotgun (WGS) entry which is preliminary data.</text>
</comment>
<reference evidence="1" key="1">
    <citation type="journal article" date="2020" name="ISME J.">
        <title>Gammaproteobacteria mediating utilization of methyl-, sulfur- and petroleum organic compounds in deep ocean hydrothermal plumes.</title>
        <authorList>
            <person name="Zhou Z."/>
            <person name="Liu Y."/>
            <person name="Pan J."/>
            <person name="Cron B.R."/>
            <person name="Toner B.M."/>
            <person name="Anantharaman K."/>
            <person name="Breier J.A."/>
            <person name="Dick G.J."/>
            <person name="Li M."/>
        </authorList>
    </citation>
    <scope>NUCLEOTIDE SEQUENCE</scope>
    <source>
        <strain evidence="1">SZUA-1451</strain>
    </source>
</reference>
<dbReference type="AlphaFoldDB" id="A0A832Z9B2"/>
<dbReference type="EMBL" id="DQUG01000069">
    <property type="protein sequence ID" value="HIP74856.1"/>
    <property type="molecule type" value="Genomic_DNA"/>
</dbReference>